<dbReference type="Pfam" id="PF01852">
    <property type="entry name" value="START"/>
    <property type="match status" value="1"/>
</dbReference>
<feature type="domain" description="PH" evidence="4">
    <location>
        <begin position="3"/>
        <end position="110"/>
    </location>
</feature>
<keyword evidence="7" id="KW-1185">Reference proteome</keyword>
<dbReference type="PANTHER" id="PTHR12136">
    <property type="entry name" value="ENHANCED DISEASE RESISTANCE-RELATED"/>
    <property type="match status" value="1"/>
</dbReference>
<dbReference type="InterPro" id="IPR045096">
    <property type="entry name" value="EDR2-like"/>
</dbReference>
<dbReference type="PROSITE" id="PS50003">
    <property type="entry name" value="PH_DOMAIN"/>
    <property type="match status" value="1"/>
</dbReference>
<dbReference type="InterPro" id="IPR011993">
    <property type="entry name" value="PH-like_dom_sf"/>
</dbReference>
<organism evidence="6 7">
    <name type="scientific">Linum tenue</name>
    <dbReference type="NCBI Taxonomy" id="586396"/>
    <lineage>
        <taxon>Eukaryota</taxon>
        <taxon>Viridiplantae</taxon>
        <taxon>Streptophyta</taxon>
        <taxon>Embryophyta</taxon>
        <taxon>Tracheophyta</taxon>
        <taxon>Spermatophyta</taxon>
        <taxon>Magnoliopsida</taxon>
        <taxon>eudicotyledons</taxon>
        <taxon>Gunneridae</taxon>
        <taxon>Pentapetalae</taxon>
        <taxon>rosids</taxon>
        <taxon>fabids</taxon>
        <taxon>Malpighiales</taxon>
        <taxon>Linaceae</taxon>
        <taxon>Linum</taxon>
    </lineage>
</organism>
<dbReference type="GO" id="GO:0005783">
    <property type="term" value="C:endoplasmic reticulum"/>
    <property type="evidence" value="ECO:0007669"/>
    <property type="project" value="UniProtKB-SubCell"/>
</dbReference>
<gene>
    <name evidence="6" type="ORF">LITE_LOCUS17760</name>
</gene>
<evidence type="ECO:0000313" key="6">
    <source>
        <dbReference type="EMBL" id="CAI0418797.1"/>
    </source>
</evidence>
<dbReference type="PROSITE" id="PS50848">
    <property type="entry name" value="START"/>
    <property type="match status" value="1"/>
</dbReference>
<feature type="compositionally biased region" description="Polar residues" evidence="3">
    <location>
        <begin position="137"/>
        <end position="149"/>
    </location>
</feature>
<dbReference type="InterPro" id="IPR002913">
    <property type="entry name" value="START_lipid-bd_dom"/>
</dbReference>
<accession>A0AAV0K901</accession>
<evidence type="ECO:0000259" key="4">
    <source>
        <dbReference type="PROSITE" id="PS50003"/>
    </source>
</evidence>
<dbReference type="Gene3D" id="3.30.530.20">
    <property type="match status" value="1"/>
</dbReference>
<evidence type="ECO:0000256" key="2">
    <source>
        <dbReference type="ARBA" id="ARBA00022824"/>
    </source>
</evidence>
<evidence type="ECO:0000259" key="5">
    <source>
        <dbReference type="PROSITE" id="PS50848"/>
    </source>
</evidence>
<dbReference type="Pfam" id="PF00169">
    <property type="entry name" value="PH"/>
    <property type="match status" value="1"/>
</dbReference>
<dbReference type="SMART" id="SM00234">
    <property type="entry name" value="START"/>
    <property type="match status" value="1"/>
</dbReference>
<feature type="compositionally biased region" description="Polar residues" evidence="3">
    <location>
        <begin position="157"/>
        <end position="167"/>
    </location>
</feature>
<reference evidence="6" key="1">
    <citation type="submission" date="2022-08" db="EMBL/GenBank/DDBJ databases">
        <authorList>
            <person name="Gutierrez-Valencia J."/>
        </authorList>
    </citation>
    <scope>NUCLEOTIDE SEQUENCE</scope>
</reference>
<dbReference type="InterPro" id="IPR023393">
    <property type="entry name" value="START-like_dom_sf"/>
</dbReference>
<evidence type="ECO:0008006" key="8">
    <source>
        <dbReference type="Google" id="ProtNLM"/>
    </source>
</evidence>
<comment type="caution">
    <text evidence="6">The sequence shown here is derived from an EMBL/GenBank/DDBJ whole genome shotgun (WGS) entry which is preliminary data.</text>
</comment>
<proteinExistence type="predicted"/>
<protein>
    <recommendedName>
        <fullName evidence="8">Protein ENHANCED DISEASE RESISTANCE 2-like</fullName>
    </recommendedName>
</protein>
<dbReference type="InterPro" id="IPR009769">
    <property type="entry name" value="EDR2_C"/>
</dbReference>
<dbReference type="Gene3D" id="2.30.29.30">
    <property type="entry name" value="Pleckstrin-homology domain (PH domain)/Phosphotyrosine-binding domain (PTB)"/>
    <property type="match status" value="1"/>
</dbReference>
<sequence length="724" mass="82511">MSKVIYEGWMVRYGRRKIGRSFIHMRYFVLEPRVLAYYKKKPQDNQVPIKTLLIDGNCRVEDRGLKTHHGLMVYVLSVYNKKEKYHRITMAAFNIQEALIWKEKIQFVIDQHQESQVPNGNKYVSFECKSGMDNGRAASSSDQESQFSAQEDEDDSNSNLLRRTTIGNGPPDSVFDWTREIDLELTNQNANDQAFSRKHWRLLQCQNGLRIFEELLEVEYLPRSCSRAMKAVGVVEATCEEIFEQVMSMDGTRFEWDCSFQYGSLVEEVDGHTAVLYHRLQLDWFSTVVWPRDLCYVRYWRRNDDGSYVVLFRSREHENCGPQPGYVRAHIESGGFNISPLKPRNGRPRSQVQHLIQIDLKGWGVGYISSFQQHCLLQMLNSVAGLREWFAQSDERGAPPRIPVMVNMASASISSKKSLKLQESSVHHRSASLDQINTAGRNSAMMDEYSDEDEEFQIAEEEQEAYLISQENDVKKAASEEEPGDKIDLSWFVGNLRYDERENARDCWKVSDGNNFRVRSKNFCFDKTKIPAGKHLMDLVAVDWFKDTKRMDHVARRQGCAAQVASEKGLFTVVFNLQVPASTHYSMVFYFVTKALVPGSLLQRFVDGDDEFRNSRFKLIPSVPKGSWIVRQSVGSTPCLLGKAVDCNYIRGPDYLEVDVDIGSSTVANGVLGLVIGVITTLVVDMAFLVQANATDELPERLIGAVRVSHIELSSAIVPNLDPS</sequence>
<dbReference type="SUPFAM" id="SSF50729">
    <property type="entry name" value="PH domain-like"/>
    <property type="match status" value="1"/>
</dbReference>
<dbReference type="AlphaFoldDB" id="A0AAV0K901"/>
<keyword evidence="2" id="KW-0256">Endoplasmic reticulum</keyword>
<comment type="subcellular location">
    <subcellularLocation>
        <location evidence="1">Endoplasmic reticulum</location>
    </subcellularLocation>
</comment>
<feature type="region of interest" description="Disordered" evidence="3">
    <location>
        <begin position="134"/>
        <end position="173"/>
    </location>
</feature>
<dbReference type="Pfam" id="PF07059">
    <property type="entry name" value="EDR2_C"/>
    <property type="match status" value="1"/>
</dbReference>
<evidence type="ECO:0000256" key="3">
    <source>
        <dbReference type="SAM" id="MobiDB-lite"/>
    </source>
</evidence>
<evidence type="ECO:0000256" key="1">
    <source>
        <dbReference type="ARBA" id="ARBA00004240"/>
    </source>
</evidence>
<dbReference type="SMART" id="SM00233">
    <property type="entry name" value="PH"/>
    <property type="match status" value="1"/>
</dbReference>
<name>A0AAV0K901_9ROSI</name>
<dbReference type="GO" id="GO:0008289">
    <property type="term" value="F:lipid binding"/>
    <property type="evidence" value="ECO:0007669"/>
    <property type="project" value="InterPro"/>
</dbReference>
<dbReference type="PANTHER" id="PTHR12136:SF100">
    <property type="entry name" value="PROTEIN ENHANCED DISEASE RESISTANCE 2-LIKE"/>
    <property type="match status" value="1"/>
</dbReference>
<dbReference type="InterPro" id="IPR001849">
    <property type="entry name" value="PH_domain"/>
</dbReference>
<dbReference type="CDD" id="cd00177">
    <property type="entry name" value="START"/>
    <property type="match status" value="1"/>
</dbReference>
<feature type="domain" description="START" evidence="5">
    <location>
        <begin position="200"/>
        <end position="362"/>
    </location>
</feature>
<evidence type="ECO:0000313" key="7">
    <source>
        <dbReference type="Proteomes" id="UP001154282"/>
    </source>
</evidence>
<dbReference type="SUPFAM" id="SSF55961">
    <property type="entry name" value="Bet v1-like"/>
    <property type="match status" value="1"/>
</dbReference>
<dbReference type="Proteomes" id="UP001154282">
    <property type="component" value="Unassembled WGS sequence"/>
</dbReference>
<dbReference type="EMBL" id="CAMGYJ010000005">
    <property type="protein sequence ID" value="CAI0418797.1"/>
    <property type="molecule type" value="Genomic_DNA"/>
</dbReference>